<evidence type="ECO:0000256" key="1">
    <source>
        <dbReference type="SAM" id="MobiDB-lite"/>
    </source>
</evidence>
<sequence>MRIDQSSDLYLNLDVPWGFDLQQVVDQVAQALSSPPLTSPAPNKPDPTSQAGTLPGLEWSPVQLLLLGKGLQHLYRDDPKSLLPDSAEYTRLVQLLVNKEHVLTEPQFGVALVAAHSFSPDSSLSLSVHRFPRFACKTLRQQDYEALIWVASFTNLETLALEVYREIKTCCSGVFTEPMYLALLHLCGHRQRGTWIEALYQDYNRQSLPPSSTLLTEFLIALGLHSQGGGPEQLRAALQDQLPNLSTISATRLLASHLLSNDFHQFQGLYQSMLPFLNSQSADPILQVVLEAAVKFDQVPLLRAAEEGMGRVGGTCDPNTKARFVYAYSQLELASQVDQYSQELMDHPAPLTSLSWERLVCALASYNRLVQAETALAKMRQLGHMPSATVWVTLIRSALQYQDRDTYYNFHNQLRVLPEVPRSPELRALEIQYYVDKHQIMGALICFDHLRREVQQVDPQLYTILLASLARIAWLPETMDLLADMLVRDLTPSLTSIDESLALAQSLHAEADVIRLRALRTRLYPDSLENPLTSPPARFRAMPHLSFDV</sequence>
<keyword evidence="3" id="KW-1185">Reference proteome</keyword>
<protein>
    <recommendedName>
        <fullName evidence="4">Pentacotripeptide-repeat region of PRORP domain-containing protein</fullName>
    </recommendedName>
</protein>
<dbReference type="EMBL" id="ML002548">
    <property type="protein sequence ID" value="RKP37068.1"/>
    <property type="molecule type" value="Genomic_DNA"/>
</dbReference>
<dbReference type="InterPro" id="IPR011990">
    <property type="entry name" value="TPR-like_helical_dom_sf"/>
</dbReference>
<evidence type="ECO:0008006" key="4">
    <source>
        <dbReference type="Google" id="ProtNLM"/>
    </source>
</evidence>
<evidence type="ECO:0000313" key="2">
    <source>
        <dbReference type="EMBL" id="RKP37068.1"/>
    </source>
</evidence>
<accession>A0A4P9ZUX4</accession>
<organism evidence="2 3">
    <name type="scientific">Dimargaris cristalligena</name>
    <dbReference type="NCBI Taxonomy" id="215637"/>
    <lineage>
        <taxon>Eukaryota</taxon>
        <taxon>Fungi</taxon>
        <taxon>Fungi incertae sedis</taxon>
        <taxon>Zoopagomycota</taxon>
        <taxon>Kickxellomycotina</taxon>
        <taxon>Dimargaritomycetes</taxon>
        <taxon>Dimargaritales</taxon>
        <taxon>Dimargaritaceae</taxon>
        <taxon>Dimargaris</taxon>
    </lineage>
</organism>
<gene>
    <name evidence="2" type="ORF">BJ085DRAFT_34389</name>
</gene>
<dbReference type="Proteomes" id="UP000268162">
    <property type="component" value="Unassembled WGS sequence"/>
</dbReference>
<evidence type="ECO:0000313" key="3">
    <source>
        <dbReference type="Proteomes" id="UP000268162"/>
    </source>
</evidence>
<reference evidence="3" key="1">
    <citation type="journal article" date="2018" name="Nat. Microbiol.">
        <title>Leveraging single-cell genomics to expand the fungal tree of life.</title>
        <authorList>
            <person name="Ahrendt S.R."/>
            <person name="Quandt C.A."/>
            <person name="Ciobanu D."/>
            <person name="Clum A."/>
            <person name="Salamov A."/>
            <person name="Andreopoulos B."/>
            <person name="Cheng J.F."/>
            <person name="Woyke T."/>
            <person name="Pelin A."/>
            <person name="Henrissat B."/>
            <person name="Reynolds N.K."/>
            <person name="Benny G.L."/>
            <person name="Smith M.E."/>
            <person name="James T.Y."/>
            <person name="Grigoriev I.V."/>
        </authorList>
    </citation>
    <scope>NUCLEOTIDE SEQUENCE [LARGE SCALE GENOMIC DNA]</scope>
    <source>
        <strain evidence="3">RSA 468</strain>
    </source>
</reference>
<proteinExistence type="predicted"/>
<name>A0A4P9ZUX4_9FUNG</name>
<feature type="region of interest" description="Disordered" evidence="1">
    <location>
        <begin position="33"/>
        <end position="55"/>
    </location>
</feature>
<dbReference type="Gene3D" id="1.25.40.10">
    <property type="entry name" value="Tetratricopeptide repeat domain"/>
    <property type="match status" value="1"/>
</dbReference>
<dbReference type="AlphaFoldDB" id="A0A4P9ZUX4"/>